<dbReference type="Gene3D" id="3.30.420.10">
    <property type="entry name" value="Ribonuclease H-like superfamily/Ribonuclease H"/>
    <property type="match status" value="1"/>
</dbReference>
<dbReference type="WBParaSite" id="SSLN_0000761301-mRNA-1">
    <property type="protein sequence ID" value="SSLN_0000761301-mRNA-1"/>
    <property type="gene ID" value="SSLN_0000761301"/>
</dbReference>
<name>A0A183SSZ5_SCHSO</name>
<dbReference type="PANTHER" id="PTHR38681">
    <property type="entry name" value="RETROVIRUS-RELATED POL POLYPROTEIN FROM TRANSPOSON 412-LIKE PROTEIN-RELATED"/>
    <property type="match status" value="1"/>
</dbReference>
<organism evidence="2">
    <name type="scientific">Schistocephalus solidus</name>
    <name type="common">Tapeworm</name>
    <dbReference type="NCBI Taxonomy" id="70667"/>
    <lineage>
        <taxon>Eukaryota</taxon>
        <taxon>Metazoa</taxon>
        <taxon>Spiralia</taxon>
        <taxon>Lophotrochozoa</taxon>
        <taxon>Platyhelminthes</taxon>
        <taxon>Cestoda</taxon>
        <taxon>Eucestoda</taxon>
        <taxon>Diphyllobothriidea</taxon>
        <taxon>Diphyllobothriidae</taxon>
        <taxon>Schistocephalus</taxon>
    </lineage>
</organism>
<feature type="region of interest" description="Disordered" evidence="1">
    <location>
        <begin position="248"/>
        <end position="270"/>
    </location>
</feature>
<reference evidence="2" key="1">
    <citation type="submission" date="2016-06" db="UniProtKB">
        <authorList>
            <consortium name="WormBaseParasite"/>
        </authorList>
    </citation>
    <scope>IDENTIFICATION</scope>
</reference>
<dbReference type="PANTHER" id="PTHR38681:SF1">
    <property type="entry name" value="RETROVIRUS-RELATED POL POLYPROTEIN FROM TRANSPOSON 412-LIKE PROTEIN"/>
    <property type="match status" value="1"/>
</dbReference>
<evidence type="ECO:0000256" key="1">
    <source>
        <dbReference type="SAM" id="MobiDB-lite"/>
    </source>
</evidence>
<dbReference type="GO" id="GO:0003676">
    <property type="term" value="F:nucleic acid binding"/>
    <property type="evidence" value="ECO:0007669"/>
    <property type="project" value="InterPro"/>
</dbReference>
<sequence length="270" mass="28367">LIAAKLSPTATPISKQQASHSPPPAQPSMVAKTGHLLSSVGSTLWSGATGAVSLSFGVLRSSVSAGSSAITGVANGVVGLVNLRSTTGPGSNATANENTSEKCPPVPSVESSAPVQVKSYLPKSLLRGCTCIRTTAYHPAVNGMVEWFHRQLKVSLRATDDPNNWMDRLPLVLFGICSALKSNVDCSTAELMFDATVRLPVSDFTSISDVIKFAGAPFRFVSRRTKTFRIQRGSQDEVVSVDRLKTALPETPSDKPCGPLPCGPPPPPLS</sequence>
<protein>
    <submittedName>
        <fullName evidence="2">Integrase catalytic domain-containing protein</fullName>
    </submittedName>
</protein>
<feature type="region of interest" description="Disordered" evidence="1">
    <location>
        <begin position="1"/>
        <end position="30"/>
    </location>
</feature>
<feature type="region of interest" description="Disordered" evidence="1">
    <location>
        <begin position="88"/>
        <end position="110"/>
    </location>
</feature>
<feature type="compositionally biased region" description="Pro residues" evidence="1">
    <location>
        <begin position="258"/>
        <end position="270"/>
    </location>
</feature>
<feature type="compositionally biased region" description="Polar residues" evidence="1">
    <location>
        <begin position="88"/>
        <end position="98"/>
    </location>
</feature>
<evidence type="ECO:0000313" key="2">
    <source>
        <dbReference type="WBParaSite" id="SSLN_0000761301-mRNA-1"/>
    </source>
</evidence>
<accession>A0A183SSZ5</accession>
<proteinExistence type="predicted"/>
<dbReference type="AlphaFoldDB" id="A0A183SSZ5"/>
<dbReference type="InterPro" id="IPR036397">
    <property type="entry name" value="RNaseH_sf"/>
</dbReference>